<dbReference type="EMBL" id="JAKCXM010000704">
    <property type="protein sequence ID" value="KAJ0392157.1"/>
    <property type="molecule type" value="Genomic_DNA"/>
</dbReference>
<reference evidence="1" key="1">
    <citation type="submission" date="2021-12" db="EMBL/GenBank/DDBJ databases">
        <title>Prjna785345.</title>
        <authorList>
            <person name="Rujirawat T."/>
            <person name="Krajaejun T."/>
        </authorList>
    </citation>
    <scope>NUCLEOTIDE SEQUENCE</scope>
    <source>
        <strain evidence="1">Pi057C3</strain>
    </source>
</reference>
<dbReference type="AlphaFoldDB" id="A0AAD5Q5V1"/>
<organism evidence="1 2">
    <name type="scientific">Pythium insidiosum</name>
    <name type="common">Pythiosis disease agent</name>
    <dbReference type="NCBI Taxonomy" id="114742"/>
    <lineage>
        <taxon>Eukaryota</taxon>
        <taxon>Sar</taxon>
        <taxon>Stramenopiles</taxon>
        <taxon>Oomycota</taxon>
        <taxon>Peronosporomycetes</taxon>
        <taxon>Pythiales</taxon>
        <taxon>Pythiaceae</taxon>
        <taxon>Pythium</taxon>
    </lineage>
</organism>
<accession>A0AAD5Q5V1</accession>
<evidence type="ECO:0000313" key="1">
    <source>
        <dbReference type="EMBL" id="KAJ0392157.1"/>
    </source>
</evidence>
<gene>
    <name evidence="1" type="ORF">P43SY_010889</name>
</gene>
<proteinExistence type="predicted"/>
<sequence length="240" mass="26662">MVAPPVFEFIMPPRLAAWSQQALVAFQRERVPAGAPPVRTEDAQRCLVTGEVPERVVRRVYGITDQEVCAAISKKTGSLMNNYVSDVEQLVRSKLKMDLREPDIEDARSSCPVHDEDGRLRMKMRCNMSVQQLQPEALKLDLVRLQQHFHLISAEVKREPGTGKKLRGTGEKSNKDKVERMGAAPALAGGKQTEYCESITVDLRISTAAGQLHLYNVRCLVLEHNDDEVCDDVAEGVAPG</sequence>
<protein>
    <submittedName>
        <fullName evidence="1">Uncharacterized protein</fullName>
    </submittedName>
</protein>
<comment type="caution">
    <text evidence="1">The sequence shown here is derived from an EMBL/GenBank/DDBJ whole genome shotgun (WGS) entry which is preliminary data.</text>
</comment>
<evidence type="ECO:0000313" key="2">
    <source>
        <dbReference type="Proteomes" id="UP001209570"/>
    </source>
</evidence>
<dbReference type="Proteomes" id="UP001209570">
    <property type="component" value="Unassembled WGS sequence"/>
</dbReference>
<name>A0AAD5Q5V1_PYTIN</name>
<keyword evidence="2" id="KW-1185">Reference proteome</keyword>